<dbReference type="FunFam" id="1.10.110.10:FF:000001">
    <property type="entry name" value="Bifunctional inhibitor/lipid-transfer protein/seed storage 2S albumin superfamily protein"/>
    <property type="match status" value="1"/>
</dbReference>
<comment type="subcellular location">
    <subcellularLocation>
        <location evidence="1">Cell membrane</location>
        <topology evidence="1">Lipid-anchor</topology>
        <topology evidence="1">GPI-anchor</topology>
    </subcellularLocation>
</comment>
<sequence length="124" mass="12763">MGRSRMSPAAAPVMVVVAPLIMVAMVLLLGAGVARGDFASDQAECAEALVGLSTCLTYVEGTSKSPTPDCCTGLKQVIGKSPKCLCILIKDRDNPQLGFKIDATRAMSLPGVCSVPANISHCPG</sequence>
<evidence type="ECO:0000256" key="7">
    <source>
        <dbReference type="ARBA" id="ARBA00023288"/>
    </source>
</evidence>
<evidence type="ECO:0000313" key="10">
    <source>
        <dbReference type="EMBL" id="MQL80158.1"/>
    </source>
</evidence>
<keyword evidence="6" id="KW-0325">Glycoprotein</keyword>
<evidence type="ECO:0000256" key="3">
    <source>
        <dbReference type="ARBA" id="ARBA00022622"/>
    </source>
</evidence>
<dbReference type="CDD" id="cd00010">
    <property type="entry name" value="AAI_LTSS"/>
    <property type="match status" value="1"/>
</dbReference>
<proteinExistence type="inferred from homology"/>
<evidence type="ECO:0000256" key="1">
    <source>
        <dbReference type="ARBA" id="ARBA00004609"/>
    </source>
</evidence>
<dbReference type="OrthoDB" id="1938537at2759"/>
<comment type="similarity">
    <text evidence="2">Belongs to the plant LTP family.</text>
</comment>
<dbReference type="EMBL" id="NMUH01000492">
    <property type="protein sequence ID" value="MQL80158.1"/>
    <property type="molecule type" value="Genomic_DNA"/>
</dbReference>
<evidence type="ECO:0000256" key="5">
    <source>
        <dbReference type="ARBA" id="ARBA00023157"/>
    </source>
</evidence>
<dbReference type="GO" id="GO:0005886">
    <property type="term" value="C:plasma membrane"/>
    <property type="evidence" value="ECO:0007669"/>
    <property type="project" value="UniProtKB-SubCell"/>
</dbReference>
<name>A0A843U981_COLES</name>
<evidence type="ECO:0000256" key="6">
    <source>
        <dbReference type="ARBA" id="ARBA00023180"/>
    </source>
</evidence>
<keyword evidence="3" id="KW-0336">GPI-anchor</keyword>
<evidence type="ECO:0000313" key="11">
    <source>
        <dbReference type="Proteomes" id="UP000652761"/>
    </source>
</evidence>
<reference evidence="10" key="1">
    <citation type="submission" date="2017-07" db="EMBL/GenBank/DDBJ databases">
        <title>Taro Niue Genome Assembly and Annotation.</title>
        <authorList>
            <person name="Atibalentja N."/>
            <person name="Keating K."/>
            <person name="Fields C.J."/>
        </authorList>
    </citation>
    <scope>NUCLEOTIDE SEQUENCE</scope>
    <source>
        <strain evidence="10">Niue_2</strain>
        <tissue evidence="10">Leaf</tissue>
    </source>
</reference>
<dbReference type="Proteomes" id="UP000652761">
    <property type="component" value="Unassembled WGS sequence"/>
</dbReference>
<dbReference type="InterPro" id="IPR016140">
    <property type="entry name" value="Bifunc_inhib/LTP/seed_store"/>
</dbReference>
<dbReference type="AlphaFoldDB" id="A0A843U981"/>
<dbReference type="Gene3D" id="1.10.110.10">
    <property type="entry name" value="Plant lipid-transfer and hydrophobic proteins"/>
    <property type="match status" value="1"/>
</dbReference>
<evidence type="ECO:0000256" key="2">
    <source>
        <dbReference type="ARBA" id="ARBA00009748"/>
    </source>
</evidence>
<keyword evidence="5" id="KW-1015">Disulfide bond</keyword>
<comment type="caution">
    <text evidence="10">The sequence shown here is derived from an EMBL/GenBank/DDBJ whole genome shotgun (WGS) entry which is preliminary data.</text>
</comment>
<dbReference type="GO" id="GO:0006869">
    <property type="term" value="P:lipid transport"/>
    <property type="evidence" value="ECO:0007669"/>
    <property type="project" value="InterPro"/>
</dbReference>
<evidence type="ECO:0000256" key="8">
    <source>
        <dbReference type="SAM" id="SignalP"/>
    </source>
</evidence>
<keyword evidence="3" id="KW-0472">Membrane</keyword>
<evidence type="ECO:0000256" key="4">
    <source>
        <dbReference type="ARBA" id="ARBA00022729"/>
    </source>
</evidence>
<feature type="signal peptide" evidence="8">
    <location>
        <begin position="1"/>
        <end position="36"/>
    </location>
</feature>
<evidence type="ECO:0000259" key="9">
    <source>
        <dbReference type="SMART" id="SM00499"/>
    </source>
</evidence>
<accession>A0A843U981</accession>
<dbReference type="InterPro" id="IPR043325">
    <property type="entry name" value="LTSS"/>
</dbReference>
<feature type="domain" description="Bifunctional inhibitor/plant lipid transfer protein/seed storage helical" evidence="9">
    <location>
        <begin position="45"/>
        <end position="122"/>
    </location>
</feature>
<keyword evidence="11" id="KW-1185">Reference proteome</keyword>
<keyword evidence="4 8" id="KW-0732">Signal</keyword>
<dbReference type="InterPro" id="IPR000528">
    <property type="entry name" value="Plant_nsLTP"/>
</dbReference>
<gene>
    <name evidence="10" type="ORF">Taro_012604</name>
</gene>
<dbReference type="PRINTS" id="PR00382">
    <property type="entry name" value="LIPIDTRNSFER"/>
</dbReference>
<protein>
    <recommendedName>
        <fullName evidence="9">Bifunctional inhibitor/plant lipid transfer protein/seed storage helical domain-containing protein</fullName>
    </recommendedName>
</protein>
<dbReference type="SMART" id="SM00499">
    <property type="entry name" value="AAI"/>
    <property type="match status" value="1"/>
</dbReference>
<dbReference type="Pfam" id="PF14368">
    <property type="entry name" value="LTP_2"/>
    <property type="match status" value="1"/>
</dbReference>
<organism evidence="10 11">
    <name type="scientific">Colocasia esculenta</name>
    <name type="common">Wild taro</name>
    <name type="synonym">Arum esculentum</name>
    <dbReference type="NCBI Taxonomy" id="4460"/>
    <lineage>
        <taxon>Eukaryota</taxon>
        <taxon>Viridiplantae</taxon>
        <taxon>Streptophyta</taxon>
        <taxon>Embryophyta</taxon>
        <taxon>Tracheophyta</taxon>
        <taxon>Spermatophyta</taxon>
        <taxon>Magnoliopsida</taxon>
        <taxon>Liliopsida</taxon>
        <taxon>Araceae</taxon>
        <taxon>Aroideae</taxon>
        <taxon>Colocasieae</taxon>
        <taxon>Colocasia</taxon>
    </lineage>
</organism>
<dbReference type="SUPFAM" id="SSF47699">
    <property type="entry name" value="Bifunctional inhibitor/lipid-transfer protein/seed storage 2S albumin"/>
    <property type="match status" value="1"/>
</dbReference>
<dbReference type="PANTHER" id="PTHR33044">
    <property type="entry name" value="BIFUNCTIONAL INHIBITOR/LIPID-TRANSFER PROTEIN/SEED STORAGE 2S ALBUMIN SUPERFAMILY PROTEIN-RELATED"/>
    <property type="match status" value="1"/>
</dbReference>
<dbReference type="InterPro" id="IPR036312">
    <property type="entry name" value="Bifun_inhib/LTP/seed_sf"/>
</dbReference>
<feature type="chain" id="PRO_5032904051" description="Bifunctional inhibitor/plant lipid transfer protein/seed storage helical domain-containing protein" evidence="8">
    <location>
        <begin position="37"/>
        <end position="124"/>
    </location>
</feature>
<dbReference type="GO" id="GO:0098552">
    <property type="term" value="C:side of membrane"/>
    <property type="evidence" value="ECO:0007669"/>
    <property type="project" value="UniProtKB-KW"/>
</dbReference>
<dbReference type="GO" id="GO:0008289">
    <property type="term" value="F:lipid binding"/>
    <property type="evidence" value="ECO:0007669"/>
    <property type="project" value="InterPro"/>
</dbReference>
<keyword evidence="7" id="KW-0449">Lipoprotein</keyword>